<evidence type="ECO:0000313" key="2">
    <source>
        <dbReference type="EMBL" id="KAG1778274.1"/>
    </source>
</evidence>
<organism evidence="2 3">
    <name type="scientific">Suillus placidus</name>
    <dbReference type="NCBI Taxonomy" id="48579"/>
    <lineage>
        <taxon>Eukaryota</taxon>
        <taxon>Fungi</taxon>
        <taxon>Dikarya</taxon>
        <taxon>Basidiomycota</taxon>
        <taxon>Agaricomycotina</taxon>
        <taxon>Agaricomycetes</taxon>
        <taxon>Agaricomycetidae</taxon>
        <taxon>Boletales</taxon>
        <taxon>Suillineae</taxon>
        <taxon>Suillaceae</taxon>
        <taxon>Suillus</taxon>
    </lineage>
</organism>
<evidence type="ECO:0000256" key="1">
    <source>
        <dbReference type="SAM" id="MobiDB-lite"/>
    </source>
</evidence>
<name>A0A9P7D3M1_9AGAM</name>
<dbReference type="AlphaFoldDB" id="A0A9P7D3M1"/>
<proteinExistence type="predicted"/>
<gene>
    <name evidence="2" type="ORF">EV702DRAFT_1219915</name>
</gene>
<feature type="compositionally biased region" description="Polar residues" evidence="1">
    <location>
        <begin position="1"/>
        <end position="18"/>
    </location>
</feature>
<comment type="caution">
    <text evidence="2">The sequence shown here is derived from an EMBL/GenBank/DDBJ whole genome shotgun (WGS) entry which is preliminary data.</text>
</comment>
<reference evidence="2" key="1">
    <citation type="journal article" date="2020" name="New Phytol.">
        <title>Comparative genomics reveals dynamic genome evolution in host specialist ectomycorrhizal fungi.</title>
        <authorList>
            <person name="Lofgren L.A."/>
            <person name="Nguyen N.H."/>
            <person name="Vilgalys R."/>
            <person name="Ruytinx J."/>
            <person name="Liao H.L."/>
            <person name="Branco S."/>
            <person name="Kuo A."/>
            <person name="LaButti K."/>
            <person name="Lipzen A."/>
            <person name="Andreopoulos W."/>
            <person name="Pangilinan J."/>
            <person name="Riley R."/>
            <person name="Hundley H."/>
            <person name="Na H."/>
            <person name="Barry K."/>
            <person name="Grigoriev I.V."/>
            <person name="Stajich J.E."/>
            <person name="Kennedy P.G."/>
        </authorList>
    </citation>
    <scope>NUCLEOTIDE SEQUENCE</scope>
    <source>
        <strain evidence="2">DOB743</strain>
    </source>
</reference>
<dbReference type="OrthoDB" id="6159439at2759"/>
<accession>A0A9P7D3M1</accession>
<protein>
    <submittedName>
        <fullName evidence="2">Uncharacterized protein</fullName>
    </submittedName>
</protein>
<evidence type="ECO:0000313" key="3">
    <source>
        <dbReference type="Proteomes" id="UP000714275"/>
    </source>
</evidence>
<sequence length="108" mass="11675">MTVERPSSASDSSSQNGMADNETEPEHQSELSALSAPSPKKKRTCTLTTPHQSAVLHVFLAQSRFPTTTMCEEVPPHQCSTAALAVLSNSPASRYVNLFPACLHHAHF</sequence>
<dbReference type="EMBL" id="JABBWD010000016">
    <property type="protein sequence ID" value="KAG1778274.1"/>
    <property type="molecule type" value="Genomic_DNA"/>
</dbReference>
<feature type="region of interest" description="Disordered" evidence="1">
    <location>
        <begin position="1"/>
        <end position="47"/>
    </location>
</feature>
<dbReference type="Proteomes" id="UP000714275">
    <property type="component" value="Unassembled WGS sequence"/>
</dbReference>
<keyword evidence="3" id="KW-1185">Reference proteome</keyword>